<proteinExistence type="predicted"/>
<gene>
    <name evidence="1" type="ORF">ERS852492_01653</name>
</gene>
<name>A0A174ZIB5_9FIRM</name>
<accession>A0A174ZIB5</accession>
<protein>
    <submittedName>
        <fullName evidence="1">Uncharacterized protein</fullName>
    </submittedName>
</protein>
<organism evidence="1 2">
    <name type="scientific">Lachnospira eligens</name>
    <dbReference type="NCBI Taxonomy" id="39485"/>
    <lineage>
        <taxon>Bacteria</taxon>
        <taxon>Bacillati</taxon>
        <taxon>Bacillota</taxon>
        <taxon>Clostridia</taxon>
        <taxon>Lachnospirales</taxon>
        <taxon>Lachnospiraceae</taxon>
        <taxon>Lachnospira</taxon>
    </lineage>
</organism>
<dbReference type="EMBL" id="CZBV01000004">
    <property type="protein sequence ID" value="CUQ85597.1"/>
    <property type="molecule type" value="Genomic_DNA"/>
</dbReference>
<evidence type="ECO:0000313" key="1">
    <source>
        <dbReference type="EMBL" id="CUQ85597.1"/>
    </source>
</evidence>
<sequence>MQSYNYAIQRFRSETKWLAIIDGDEYLLPMEDGKNLVETLEQIKNNFINHKMRIATNVGAVGVNWRCYGTSNHKERQDGLCISDKGSTIPFKYFYDSQCTKIRINHYFSKSEDEFRNKIEKRGWPDGEHDRNVENEMYEATVNCNKVYDDVMKKYVDKVKKDCKTRKKFYLKRELLE</sequence>
<reference evidence="1 2" key="1">
    <citation type="submission" date="2015-09" db="EMBL/GenBank/DDBJ databases">
        <authorList>
            <consortium name="Pathogen Informatics"/>
        </authorList>
    </citation>
    <scope>NUCLEOTIDE SEQUENCE [LARGE SCALE GENOMIC DNA]</scope>
    <source>
        <strain evidence="1 2">2789STDY5834878</strain>
    </source>
</reference>
<evidence type="ECO:0000313" key="2">
    <source>
        <dbReference type="Proteomes" id="UP000095780"/>
    </source>
</evidence>
<dbReference type="AlphaFoldDB" id="A0A174ZIB5"/>
<dbReference type="Proteomes" id="UP000095780">
    <property type="component" value="Unassembled WGS sequence"/>
</dbReference>